<evidence type="ECO:0000259" key="8">
    <source>
        <dbReference type="PROSITE" id="PS51980"/>
    </source>
</evidence>
<dbReference type="SUPFAM" id="SSF144292">
    <property type="entry name" value="occludin/ELL-like"/>
    <property type="match status" value="1"/>
</dbReference>
<keyword evidence="4" id="KW-0804">Transcription</keyword>
<dbReference type="GO" id="GO:0032968">
    <property type="term" value="P:positive regulation of transcription elongation by RNA polymerase II"/>
    <property type="evidence" value="ECO:0007669"/>
    <property type="project" value="TreeGrafter"/>
</dbReference>
<comment type="caution">
    <text evidence="9">The sequence shown here is derived from an EMBL/GenBank/DDBJ whole genome shotgun (WGS) entry which is preliminary data.</text>
</comment>
<dbReference type="GO" id="GO:0042795">
    <property type="term" value="P:snRNA transcription by RNA polymerase II"/>
    <property type="evidence" value="ECO:0007669"/>
    <property type="project" value="TreeGrafter"/>
</dbReference>
<dbReference type="InterPro" id="IPR036390">
    <property type="entry name" value="WH_DNA-bd_sf"/>
</dbReference>
<dbReference type="GO" id="GO:0003746">
    <property type="term" value="F:translation elongation factor activity"/>
    <property type="evidence" value="ECO:0007669"/>
    <property type="project" value="UniProtKB-KW"/>
</dbReference>
<dbReference type="PROSITE" id="PS51980">
    <property type="entry name" value="OCEL"/>
    <property type="match status" value="1"/>
</dbReference>
<feature type="compositionally biased region" description="Polar residues" evidence="7">
    <location>
        <begin position="389"/>
        <end position="404"/>
    </location>
</feature>
<dbReference type="Proteomes" id="UP001152320">
    <property type="component" value="Chromosome 14"/>
</dbReference>
<evidence type="ECO:0000256" key="7">
    <source>
        <dbReference type="SAM" id="MobiDB-lite"/>
    </source>
</evidence>
<dbReference type="Gene3D" id="1.10.10.2670">
    <property type="entry name" value="E3 ubiquitin-protein ligase"/>
    <property type="match status" value="1"/>
</dbReference>
<dbReference type="OrthoDB" id="6284217at2759"/>
<name>A0A9Q1BMR2_HOLLE</name>
<dbReference type="InterPro" id="IPR042065">
    <property type="entry name" value="E3_ELL-like"/>
</dbReference>
<dbReference type="AlphaFoldDB" id="A0A9Q1BMR2"/>
<feature type="compositionally biased region" description="Basic and acidic residues" evidence="7">
    <location>
        <begin position="334"/>
        <end position="343"/>
    </location>
</feature>
<evidence type="ECO:0000256" key="2">
    <source>
        <dbReference type="ARBA" id="ARBA00009171"/>
    </source>
</evidence>
<dbReference type="GO" id="GO:0006368">
    <property type="term" value="P:transcription elongation by RNA polymerase II"/>
    <property type="evidence" value="ECO:0007669"/>
    <property type="project" value="InterPro"/>
</dbReference>
<feature type="domain" description="OCEL" evidence="8">
    <location>
        <begin position="522"/>
        <end position="631"/>
    </location>
</feature>
<dbReference type="Pfam" id="PF07303">
    <property type="entry name" value="Occludin_ELL"/>
    <property type="match status" value="1"/>
</dbReference>
<proteinExistence type="inferred from homology"/>
<evidence type="ECO:0000256" key="5">
    <source>
        <dbReference type="ARBA" id="ARBA00023242"/>
    </source>
</evidence>
<dbReference type="InterPro" id="IPR019464">
    <property type="entry name" value="ELL_N"/>
</dbReference>
<feature type="compositionally biased region" description="Low complexity" evidence="7">
    <location>
        <begin position="236"/>
        <end position="246"/>
    </location>
</feature>
<reference evidence="9" key="1">
    <citation type="submission" date="2021-10" db="EMBL/GenBank/DDBJ databases">
        <title>Tropical sea cucumber genome reveals ecological adaptation and Cuvierian tubules defense mechanism.</title>
        <authorList>
            <person name="Chen T."/>
        </authorList>
    </citation>
    <scope>NUCLEOTIDE SEQUENCE</scope>
    <source>
        <strain evidence="9">Nanhai2018</strain>
        <tissue evidence="9">Muscle</tissue>
    </source>
</reference>
<dbReference type="InterPro" id="IPR010844">
    <property type="entry name" value="Occludin_ELL"/>
</dbReference>
<dbReference type="InterPro" id="IPR031176">
    <property type="entry name" value="ELL/occludin"/>
</dbReference>
<feature type="compositionally biased region" description="Basic residues" evidence="7">
    <location>
        <begin position="379"/>
        <end position="388"/>
    </location>
</feature>
<dbReference type="Gene3D" id="6.10.140.340">
    <property type="match status" value="1"/>
</dbReference>
<gene>
    <name evidence="9" type="ORF">HOLleu_28662</name>
</gene>
<feature type="region of interest" description="Disordered" evidence="7">
    <location>
        <begin position="140"/>
        <end position="248"/>
    </location>
</feature>
<dbReference type="Pfam" id="PF10390">
    <property type="entry name" value="ELL"/>
    <property type="match status" value="1"/>
</dbReference>
<evidence type="ECO:0000313" key="10">
    <source>
        <dbReference type="Proteomes" id="UP001152320"/>
    </source>
</evidence>
<dbReference type="EMBL" id="JAIZAY010000014">
    <property type="protein sequence ID" value="KAJ8029299.1"/>
    <property type="molecule type" value="Genomic_DNA"/>
</dbReference>
<dbReference type="PANTHER" id="PTHR23288:SF17">
    <property type="entry name" value="RNA POLYMERASE II ELONGATION FACTOR ELL"/>
    <property type="match status" value="1"/>
</dbReference>
<keyword evidence="3" id="KW-0805">Transcription regulation</keyword>
<evidence type="ECO:0000313" key="9">
    <source>
        <dbReference type="EMBL" id="KAJ8029299.1"/>
    </source>
</evidence>
<feature type="compositionally biased region" description="Basic and acidic residues" evidence="7">
    <location>
        <begin position="476"/>
        <end position="498"/>
    </location>
</feature>
<dbReference type="GO" id="GO:0000987">
    <property type="term" value="F:cis-regulatory region sequence-specific DNA binding"/>
    <property type="evidence" value="ECO:0007669"/>
    <property type="project" value="TreeGrafter"/>
</dbReference>
<keyword evidence="9" id="KW-0251">Elongation factor</keyword>
<protein>
    <submittedName>
        <fullName evidence="9">RNA polymerase II elongation factor ELL</fullName>
    </submittedName>
</protein>
<feature type="region of interest" description="Disordered" evidence="7">
    <location>
        <begin position="373"/>
        <end position="521"/>
    </location>
</feature>
<feature type="compositionally biased region" description="Basic residues" evidence="7">
    <location>
        <begin position="499"/>
        <end position="508"/>
    </location>
</feature>
<keyword evidence="9" id="KW-0648">Protein biosynthesis</keyword>
<keyword evidence="10" id="KW-1185">Reference proteome</keyword>
<dbReference type="SUPFAM" id="SSF46785">
    <property type="entry name" value="Winged helix' DNA-binding domain"/>
    <property type="match status" value="1"/>
</dbReference>
<feature type="region of interest" description="Disordered" evidence="7">
    <location>
        <begin position="334"/>
        <end position="358"/>
    </location>
</feature>
<keyword evidence="5" id="KW-0539">Nucleus</keyword>
<dbReference type="GO" id="GO:0008023">
    <property type="term" value="C:transcription elongation factor complex"/>
    <property type="evidence" value="ECO:0007669"/>
    <property type="project" value="InterPro"/>
</dbReference>
<dbReference type="PANTHER" id="PTHR23288">
    <property type="entry name" value="OCCLUDIN AND RNA POLYMERASE II ELONGATION FACTOR ELL"/>
    <property type="match status" value="1"/>
</dbReference>
<sequence length="632" mass="71463">MASQLEDKVQYGLLSSGFSGADKTILQFKLTDSSLKSIEEYLSAKANCNKRPRIHFEGNLGVITVPWYDETSKKTRKNEYKFTVQPIQAPEKSSLECIQQFRNKRGSEQLDSIGAIQTRINIQATDDVYKKTQERMKQADENLKRVSTQEVSQKNLNPGKKVKINSQTPYAIKAMSASSTRPTPPAPSSATSRTPGVISTSSQVSKPRAIPPPSKSSAKPSATFASTLKPMQPKLSSSNSNTSRKSAVYNKPCRERIIHLLALKPYKKPEMVYRLRSDGISEKERNKIAATLQEVATMTKDNTYILNKSLYSQVREDWPQYTDEDRKNVKRRIEQLRTTKESPVRSQPSPLPARVDIDANTVKRKRIILPEVTDYTAPKKPRIAHNRSHQIQEGKNSPSDSHSQPPTPQGATYKPPTPQGATYKPPTPQGGYKPPTPQGGSYHPSVSSPSISTTKCSPDSSYSSDPTPAAKAIPKNAREIREEEERYSTHIVGKENNHHHNHHHHHHQENHSPAGQVSSSAPDYIMEFPPVTSKEQRSRYKEQFYKEYPEYERLCKDIMRVTELFTDLKNRLAKAEVGSKKHDQIKEEIIAENKNVQKRNDFKSMNIRFKYLHEKLAHVKQMIANYDEGSCS</sequence>
<evidence type="ECO:0000256" key="1">
    <source>
        <dbReference type="ARBA" id="ARBA00004123"/>
    </source>
</evidence>
<accession>A0A9Q1BMR2</accession>
<feature type="compositionally biased region" description="Low complexity" evidence="7">
    <location>
        <begin position="441"/>
        <end position="468"/>
    </location>
</feature>
<comment type="similarity">
    <text evidence="2 6">Belongs to the ELL/occludin family.</text>
</comment>
<evidence type="ECO:0000256" key="6">
    <source>
        <dbReference type="PROSITE-ProRule" id="PRU01324"/>
    </source>
</evidence>
<organism evidence="9 10">
    <name type="scientific">Holothuria leucospilota</name>
    <name type="common">Black long sea cucumber</name>
    <name type="synonym">Mertensiothuria leucospilota</name>
    <dbReference type="NCBI Taxonomy" id="206669"/>
    <lineage>
        <taxon>Eukaryota</taxon>
        <taxon>Metazoa</taxon>
        <taxon>Echinodermata</taxon>
        <taxon>Eleutherozoa</taxon>
        <taxon>Echinozoa</taxon>
        <taxon>Holothuroidea</taxon>
        <taxon>Aspidochirotacea</taxon>
        <taxon>Aspidochirotida</taxon>
        <taxon>Holothuriidae</taxon>
        <taxon>Holothuria</taxon>
    </lineage>
</organism>
<evidence type="ECO:0000256" key="4">
    <source>
        <dbReference type="ARBA" id="ARBA00023163"/>
    </source>
</evidence>
<evidence type="ECO:0000256" key="3">
    <source>
        <dbReference type="ARBA" id="ARBA00023015"/>
    </source>
</evidence>
<comment type="subcellular location">
    <subcellularLocation>
        <location evidence="1">Nucleus</location>
    </subcellularLocation>
</comment>
<feature type="compositionally biased region" description="Polar residues" evidence="7">
    <location>
        <begin position="145"/>
        <end position="156"/>
    </location>
</feature>